<protein>
    <submittedName>
        <fullName evidence="2">Uncharacterized protein</fullName>
    </submittedName>
</protein>
<dbReference type="AlphaFoldDB" id="A0AB34GRV7"/>
<feature type="compositionally biased region" description="Low complexity" evidence="1">
    <location>
        <begin position="52"/>
        <end position="62"/>
    </location>
</feature>
<evidence type="ECO:0000313" key="3">
    <source>
        <dbReference type="Proteomes" id="UP001159641"/>
    </source>
</evidence>
<comment type="caution">
    <text evidence="2">The sequence shown here is derived from an EMBL/GenBank/DDBJ whole genome shotgun (WGS) entry which is preliminary data.</text>
</comment>
<name>A0AB34GRV7_ESCRO</name>
<accession>A0AB34GRV7</accession>
<keyword evidence="3" id="KW-1185">Reference proteome</keyword>
<organism evidence="2 3">
    <name type="scientific">Eschrichtius robustus</name>
    <name type="common">California gray whale</name>
    <name type="synonym">Eschrichtius gibbosus</name>
    <dbReference type="NCBI Taxonomy" id="9764"/>
    <lineage>
        <taxon>Eukaryota</taxon>
        <taxon>Metazoa</taxon>
        <taxon>Chordata</taxon>
        <taxon>Craniata</taxon>
        <taxon>Vertebrata</taxon>
        <taxon>Euteleostomi</taxon>
        <taxon>Mammalia</taxon>
        <taxon>Eutheria</taxon>
        <taxon>Laurasiatheria</taxon>
        <taxon>Artiodactyla</taxon>
        <taxon>Whippomorpha</taxon>
        <taxon>Cetacea</taxon>
        <taxon>Mysticeti</taxon>
        <taxon>Eschrichtiidae</taxon>
        <taxon>Eschrichtius</taxon>
    </lineage>
</organism>
<proteinExistence type="predicted"/>
<reference evidence="2 3" key="1">
    <citation type="submission" date="2022-11" db="EMBL/GenBank/DDBJ databases">
        <title>Whole genome sequence of Eschrichtius robustus ER-17-0199.</title>
        <authorList>
            <person name="Bruniche-Olsen A."/>
            <person name="Black A.N."/>
            <person name="Fields C.J."/>
            <person name="Walden K."/>
            <person name="Dewoody J.A."/>
        </authorList>
    </citation>
    <scope>NUCLEOTIDE SEQUENCE [LARGE SCALE GENOMIC DNA]</scope>
    <source>
        <strain evidence="2">ER-17-0199</strain>
        <tissue evidence="2">Blubber</tissue>
    </source>
</reference>
<dbReference type="EMBL" id="JAIQCJ010002147">
    <property type="protein sequence ID" value="KAJ8781185.1"/>
    <property type="molecule type" value="Genomic_DNA"/>
</dbReference>
<feature type="compositionally biased region" description="Basic and acidic residues" evidence="1">
    <location>
        <begin position="30"/>
        <end position="43"/>
    </location>
</feature>
<gene>
    <name evidence="2" type="ORF">J1605_011169</name>
</gene>
<dbReference type="Proteomes" id="UP001159641">
    <property type="component" value="Unassembled WGS sequence"/>
</dbReference>
<feature type="region of interest" description="Disordered" evidence="1">
    <location>
        <begin position="16"/>
        <end position="89"/>
    </location>
</feature>
<sequence>MTQVMVETSKGNLEIKALPPPQLPIPVAGGRDHGAAEAGREEVVPPGEDVEAASASAAADSSLKNGFQRATGGEKALETCGTERSGSELMMTGAKAAEAKTERGTIFSEAVDEEERVEVEEKPVGEEMEVVEEHRGVNEADRAFLQFGRNFGRMRQHYLQEPVEIPRPFGFQSG</sequence>
<evidence type="ECO:0000313" key="2">
    <source>
        <dbReference type="EMBL" id="KAJ8781185.1"/>
    </source>
</evidence>
<evidence type="ECO:0000256" key="1">
    <source>
        <dbReference type="SAM" id="MobiDB-lite"/>
    </source>
</evidence>